<dbReference type="EMBL" id="HBUF01583719">
    <property type="protein sequence ID" value="CAG6771086.1"/>
    <property type="molecule type" value="Transcribed_RNA"/>
</dbReference>
<dbReference type="EMBL" id="HBUF01380016">
    <property type="protein sequence ID" value="CAG6729885.1"/>
    <property type="molecule type" value="Transcribed_RNA"/>
</dbReference>
<dbReference type="EMBL" id="HBUF01380017">
    <property type="protein sequence ID" value="CAG6729886.1"/>
    <property type="molecule type" value="Transcribed_RNA"/>
</dbReference>
<dbReference type="EMBL" id="HBUF01221576">
    <property type="protein sequence ID" value="CAG6669645.1"/>
    <property type="molecule type" value="Transcribed_RNA"/>
</dbReference>
<evidence type="ECO:0000313" key="1">
    <source>
        <dbReference type="EMBL" id="CAG6771085.1"/>
    </source>
</evidence>
<dbReference type="EMBL" id="HBUF01221575">
    <property type="protein sequence ID" value="CAG6669644.1"/>
    <property type="molecule type" value="Transcribed_RNA"/>
</dbReference>
<reference evidence="1" key="1">
    <citation type="submission" date="2021-05" db="EMBL/GenBank/DDBJ databases">
        <authorList>
            <person name="Alioto T."/>
            <person name="Alioto T."/>
            <person name="Gomez Garrido J."/>
        </authorList>
    </citation>
    <scope>NUCLEOTIDE SEQUENCE</scope>
</reference>
<accession>A0A8D9AU81</accession>
<dbReference type="EMBL" id="HBUF01583718">
    <property type="protein sequence ID" value="CAG6771085.1"/>
    <property type="molecule type" value="Transcribed_RNA"/>
</dbReference>
<proteinExistence type="predicted"/>
<dbReference type="AlphaFoldDB" id="A0A8D9AU81"/>
<organism evidence="1">
    <name type="scientific">Cacopsylla melanoneura</name>
    <dbReference type="NCBI Taxonomy" id="428564"/>
    <lineage>
        <taxon>Eukaryota</taxon>
        <taxon>Metazoa</taxon>
        <taxon>Ecdysozoa</taxon>
        <taxon>Arthropoda</taxon>
        <taxon>Hexapoda</taxon>
        <taxon>Insecta</taxon>
        <taxon>Pterygota</taxon>
        <taxon>Neoptera</taxon>
        <taxon>Paraneoptera</taxon>
        <taxon>Hemiptera</taxon>
        <taxon>Sternorrhyncha</taxon>
        <taxon>Psylloidea</taxon>
        <taxon>Psyllidae</taxon>
        <taxon>Psyllinae</taxon>
        <taxon>Cacopsylla</taxon>
    </lineage>
</organism>
<dbReference type="EMBL" id="HBUF01221573">
    <property type="protein sequence ID" value="CAG6669642.1"/>
    <property type="molecule type" value="Transcribed_RNA"/>
</dbReference>
<dbReference type="EMBL" id="HBUF01221574">
    <property type="protein sequence ID" value="CAG6669643.1"/>
    <property type="molecule type" value="Transcribed_RNA"/>
</dbReference>
<dbReference type="EMBL" id="HBUF01380014">
    <property type="protein sequence ID" value="CAG6729883.1"/>
    <property type="molecule type" value="Transcribed_RNA"/>
</dbReference>
<name>A0A8D9AU81_9HEMI</name>
<protein>
    <submittedName>
        <fullName evidence="1">Uncharacterized protein</fullName>
    </submittedName>
</protein>
<sequence length="120" mass="13944">MNLPYISIELNYKCKNRHIPTYLCRIVDCRHVGIHIQLISHMQTQFPFSRHFYCQGFIVDVQCAACIITTDTLVISIIRQYCFSLSLAKLLLNSTLSTYIKSPVQHYCVFKCKMANVCLF</sequence>